<keyword evidence="1" id="KW-0282">Flagellum</keyword>
<dbReference type="InterPro" id="IPR035890">
    <property type="entry name" value="Anti-sigma-28_factor_FlgM_sf"/>
</dbReference>
<protein>
    <submittedName>
        <fullName evidence="1">Flagellar biosynthesis anti-sigma factor FlgM</fullName>
    </submittedName>
</protein>
<accession>A0ABR7EBN0</accession>
<reference evidence="1 2" key="1">
    <citation type="submission" date="2020-08" db="EMBL/GenBank/DDBJ databases">
        <title>Genome public.</title>
        <authorList>
            <person name="Liu C."/>
            <person name="Sun Q."/>
        </authorList>
    </citation>
    <scope>NUCLEOTIDE SEQUENCE [LARGE SCALE GENOMIC DNA]</scope>
    <source>
        <strain evidence="1 2">NSJ-35</strain>
    </source>
</reference>
<comment type="caution">
    <text evidence="1">The sequence shown here is derived from an EMBL/GenBank/DDBJ whole genome shotgun (WGS) entry which is preliminary data.</text>
</comment>
<dbReference type="SUPFAM" id="SSF101498">
    <property type="entry name" value="Anti-sigma factor FlgM"/>
    <property type="match status" value="1"/>
</dbReference>
<organism evidence="1 2">
    <name type="scientific">Christensenella tenuis</name>
    <dbReference type="NCBI Taxonomy" id="2763033"/>
    <lineage>
        <taxon>Bacteria</taxon>
        <taxon>Bacillati</taxon>
        <taxon>Bacillota</taxon>
        <taxon>Clostridia</taxon>
        <taxon>Christensenellales</taxon>
        <taxon>Christensenellaceae</taxon>
        <taxon>Christensenella</taxon>
    </lineage>
</organism>
<gene>
    <name evidence="1" type="ORF">H8S18_00170</name>
</gene>
<sequence>MKIDATNSVYGIKQYYNTINRNVAPNITEAPQDHIDISDEAVSFAEIFNKAKAVLEEVDTNPAVSNIEQMRYDVRNGSYVVYEDQVADAILMYI</sequence>
<keyword evidence="2" id="KW-1185">Reference proteome</keyword>
<dbReference type="RefSeq" id="WP_186856307.1">
    <property type="nucleotide sequence ID" value="NZ_JACOON010000001.1"/>
</dbReference>
<evidence type="ECO:0000313" key="2">
    <source>
        <dbReference type="Proteomes" id="UP000606889"/>
    </source>
</evidence>
<evidence type="ECO:0000313" key="1">
    <source>
        <dbReference type="EMBL" id="MBC5646761.1"/>
    </source>
</evidence>
<keyword evidence="1" id="KW-0969">Cilium</keyword>
<proteinExistence type="predicted"/>
<dbReference type="EMBL" id="JACOON010000001">
    <property type="protein sequence ID" value="MBC5646761.1"/>
    <property type="molecule type" value="Genomic_DNA"/>
</dbReference>
<keyword evidence="1" id="KW-0966">Cell projection</keyword>
<dbReference type="Proteomes" id="UP000606889">
    <property type="component" value="Unassembled WGS sequence"/>
</dbReference>
<name>A0ABR7EBN0_9FIRM</name>